<gene>
    <name evidence="2" type="ORF">CBI38_09440</name>
</gene>
<dbReference type="OrthoDB" id="3253043at2"/>
<feature type="domain" description="Flavodoxin-like" evidence="1">
    <location>
        <begin position="3"/>
        <end position="169"/>
    </location>
</feature>
<organism evidence="2 3">
    <name type="scientific">Rhodococcus oxybenzonivorans</name>
    <dbReference type="NCBI Taxonomy" id="1990687"/>
    <lineage>
        <taxon>Bacteria</taxon>
        <taxon>Bacillati</taxon>
        <taxon>Actinomycetota</taxon>
        <taxon>Actinomycetes</taxon>
        <taxon>Mycobacteriales</taxon>
        <taxon>Nocardiaceae</taxon>
        <taxon>Rhodococcus</taxon>
    </lineage>
</organism>
<dbReference type="Pfam" id="PF00258">
    <property type="entry name" value="Flavodoxin_1"/>
    <property type="match status" value="1"/>
</dbReference>
<evidence type="ECO:0000259" key="1">
    <source>
        <dbReference type="PROSITE" id="PS50902"/>
    </source>
</evidence>
<keyword evidence="3" id="KW-1185">Reference proteome</keyword>
<dbReference type="InterPro" id="IPR001226">
    <property type="entry name" value="Flavodoxin_CS"/>
</dbReference>
<dbReference type="RefSeq" id="WP_109328367.1">
    <property type="nucleotide sequence ID" value="NZ_CP021354.1"/>
</dbReference>
<protein>
    <submittedName>
        <fullName evidence="2">Flavodoxin</fullName>
    </submittedName>
</protein>
<dbReference type="InterPro" id="IPR008254">
    <property type="entry name" value="Flavodoxin/NO_synth"/>
</dbReference>
<evidence type="ECO:0000313" key="2">
    <source>
        <dbReference type="EMBL" id="AWK71782.1"/>
    </source>
</evidence>
<dbReference type="Proteomes" id="UP000245711">
    <property type="component" value="Chromosome"/>
</dbReference>
<evidence type="ECO:0000313" key="3">
    <source>
        <dbReference type="Proteomes" id="UP000245711"/>
    </source>
</evidence>
<accession>A0A2S2BT69</accession>
<dbReference type="Gene3D" id="3.40.50.360">
    <property type="match status" value="1"/>
</dbReference>
<dbReference type="PROSITE" id="PS00201">
    <property type="entry name" value="FLAVODOXIN"/>
    <property type="match status" value="1"/>
</dbReference>
<dbReference type="GO" id="GO:0010181">
    <property type="term" value="F:FMN binding"/>
    <property type="evidence" value="ECO:0007669"/>
    <property type="project" value="InterPro"/>
</dbReference>
<dbReference type="PROSITE" id="PS50902">
    <property type="entry name" value="FLAVODOXIN_LIKE"/>
    <property type="match status" value="1"/>
</dbReference>
<dbReference type="InterPro" id="IPR029039">
    <property type="entry name" value="Flavoprotein-like_sf"/>
</dbReference>
<reference evidence="2 3" key="1">
    <citation type="submission" date="2017-05" db="EMBL/GenBank/DDBJ databases">
        <title>Isolation of Rhodococcus sp. S2-17 biodegrading of BP-3.</title>
        <authorList>
            <person name="Lee Y."/>
            <person name="Kim K.H."/>
            <person name="Chun B.H."/>
            <person name="Jung H.S."/>
            <person name="Jeon C.O."/>
        </authorList>
    </citation>
    <scope>NUCLEOTIDE SEQUENCE [LARGE SCALE GENOMIC DNA]</scope>
    <source>
        <strain evidence="2 3">S2-17</strain>
    </source>
</reference>
<name>A0A2S2BT69_9NOCA</name>
<dbReference type="AlphaFoldDB" id="A0A2S2BT69"/>
<dbReference type="KEGG" id="roz:CBI38_09440"/>
<proteinExistence type="predicted"/>
<dbReference type="SUPFAM" id="SSF52218">
    <property type="entry name" value="Flavoproteins"/>
    <property type="match status" value="1"/>
</dbReference>
<dbReference type="GO" id="GO:0009055">
    <property type="term" value="F:electron transfer activity"/>
    <property type="evidence" value="ECO:0007669"/>
    <property type="project" value="InterPro"/>
</dbReference>
<sequence>MRTLIVYESMYGNTHAVAEAIARGFAPAGDVTTIPVSQAPQQDVSSYDLLIVGGPTHVHGMSRESTRRGAVEAAEKPESNLTLEPDAASTGIREWLDGLTVDEGNAAAFDTRIDKPALITGRASKGISKKLRHLGFELVADPESFLVDTKNQLVEGEEARAQQWGQMLAKQSPAHT</sequence>
<dbReference type="EMBL" id="CP021354">
    <property type="protein sequence ID" value="AWK71782.1"/>
    <property type="molecule type" value="Genomic_DNA"/>
</dbReference>